<evidence type="ECO:0000313" key="2">
    <source>
        <dbReference type="EMBL" id="KAF0697472.1"/>
    </source>
</evidence>
<reference evidence="2" key="2">
    <citation type="submission" date="2019-06" db="EMBL/GenBank/DDBJ databases">
        <title>Genomics analysis of Aphanomyces spp. identifies a new class of oomycete effector associated with host adaptation.</title>
        <authorList>
            <person name="Gaulin E."/>
        </authorList>
    </citation>
    <scope>NUCLEOTIDE SEQUENCE</scope>
    <source>
        <strain evidence="2">CBS 578.67</strain>
    </source>
</reference>
<dbReference type="Gene3D" id="1.10.4080.10">
    <property type="entry name" value="ADP-ribosylation/Crystallin J1"/>
    <property type="match status" value="1"/>
</dbReference>
<dbReference type="OrthoDB" id="85846at2759"/>
<feature type="region of interest" description="Disordered" evidence="1">
    <location>
        <begin position="490"/>
        <end position="551"/>
    </location>
</feature>
<proteinExistence type="predicted"/>
<dbReference type="AlphaFoldDB" id="A0A485KUP6"/>
<keyword evidence="4" id="KW-1185">Reference proteome</keyword>
<feature type="region of interest" description="Disordered" evidence="1">
    <location>
        <begin position="1"/>
        <end position="31"/>
    </location>
</feature>
<name>A0A485KUP6_9STRA</name>
<gene>
    <name evidence="3" type="primary">Aste57867_11856</name>
    <name evidence="2" type="ORF">As57867_011811</name>
    <name evidence="3" type="ORF">ASTE57867_11856</name>
</gene>
<dbReference type="EMBL" id="VJMH01005316">
    <property type="protein sequence ID" value="KAF0697472.1"/>
    <property type="molecule type" value="Genomic_DNA"/>
</dbReference>
<dbReference type="Proteomes" id="UP000332933">
    <property type="component" value="Unassembled WGS sequence"/>
</dbReference>
<dbReference type="InterPro" id="IPR036705">
    <property type="entry name" value="Ribosyl_crysJ1_sf"/>
</dbReference>
<dbReference type="InterPro" id="IPR005502">
    <property type="entry name" value="Ribosyl_crysJ1"/>
</dbReference>
<dbReference type="Pfam" id="PF03747">
    <property type="entry name" value="ADP_ribosyl_GH"/>
    <property type="match status" value="1"/>
</dbReference>
<accession>A0A485KUP6</accession>
<evidence type="ECO:0000313" key="4">
    <source>
        <dbReference type="Proteomes" id="UP000332933"/>
    </source>
</evidence>
<organism evidence="3 4">
    <name type="scientific">Aphanomyces stellatus</name>
    <dbReference type="NCBI Taxonomy" id="120398"/>
    <lineage>
        <taxon>Eukaryota</taxon>
        <taxon>Sar</taxon>
        <taxon>Stramenopiles</taxon>
        <taxon>Oomycota</taxon>
        <taxon>Saprolegniomycetes</taxon>
        <taxon>Saprolegniales</taxon>
        <taxon>Verrucalvaceae</taxon>
        <taxon>Aphanomyces</taxon>
    </lineage>
</organism>
<dbReference type="SUPFAM" id="SSF101478">
    <property type="entry name" value="ADP-ribosylglycohydrolase"/>
    <property type="match status" value="1"/>
</dbReference>
<protein>
    <submittedName>
        <fullName evidence="3">Aste57867_11856 protein</fullName>
    </submittedName>
</protein>
<sequence>MSLPSSSPPSSKKQASATMLPKSKKRMSKDKALPPAVVVNVLSSEEEERLLAVKLAQDAELLRQRIAFDEQEARGAMLVAEVDSTMALPVDVTVSTQEHAHRVATSLYLAVACNAGDQDGTWGYHGASVLCLVVVTLHGHADLGCYTHSFVKTFLQWRDMGLLSATAGRLPPLSLYQTVALRRLKEIAGNLTAPPLPLAQDPPLPVDESLPQALATVVLHAEAPKLAMEAALAIASLTNHAEETRDVVRYMTMLVLGIVQGAPKPKLVQPYFVAAGFPLDYWQTSPPSPPLRRVVSRLPHTRLCEGSYVPNAHAITTFEVVVWIFNTAENLRHGLTLVEQVAHPHTAAASLGGLLLGAYYSNKDVPLHRPLILAPLVQTLLAHACVYALRMLPFQRSLTHALETTWTIYTRATRSFHAIAVKARATAAAIDPRSPEDDVASAQSLAFATPTEMAAEATEFWTAYIDLVASLVPVVPVVLKPKEPDLVGGRVESLKATRSGSEEQMAAGIGGGAGALSPPRPSNASRGSSRQGRKPRSKKPPPPTAEEIRRNELKIELADRYMCVRDAIKTHFATALEALAKELDEAVIRDAAIEAWTARAALADTLASNQHQLQMLEAKMAAEGGGGPYPSKAHASDMCKFSRLATLKHTDLSGKIFDAN</sequence>
<feature type="compositionally biased region" description="Low complexity" evidence="1">
    <location>
        <begin position="1"/>
        <end position="11"/>
    </location>
</feature>
<reference evidence="3 4" key="1">
    <citation type="submission" date="2019-03" db="EMBL/GenBank/DDBJ databases">
        <authorList>
            <person name="Gaulin E."/>
            <person name="Dumas B."/>
        </authorList>
    </citation>
    <scope>NUCLEOTIDE SEQUENCE [LARGE SCALE GENOMIC DNA]</scope>
    <source>
        <strain evidence="3">CBS 568.67</strain>
    </source>
</reference>
<evidence type="ECO:0000256" key="1">
    <source>
        <dbReference type="SAM" id="MobiDB-lite"/>
    </source>
</evidence>
<dbReference type="EMBL" id="CAADRA010005337">
    <property type="protein sequence ID" value="VFT88711.1"/>
    <property type="molecule type" value="Genomic_DNA"/>
</dbReference>
<evidence type="ECO:0000313" key="3">
    <source>
        <dbReference type="EMBL" id="VFT88711.1"/>
    </source>
</evidence>